<evidence type="ECO:0000256" key="4">
    <source>
        <dbReference type="SAM" id="Phobius"/>
    </source>
</evidence>
<feature type="domain" description="Penicillin-binding protein dimerisation" evidence="6">
    <location>
        <begin position="65"/>
        <end position="245"/>
    </location>
</feature>
<reference evidence="7 8" key="1">
    <citation type="submission" date="2019-07" db="EMBL/GenBank/DDBJ databases">
        <title>Whole genome shotgun sequence of Brevifollis gellanilyticus NBRC 108608.</title>
        <authorList>
            <person name="Hosoyama A."/>
            <person name="Uohara A."/>
            <person name="Ohji S."/>
            <person name="Ichikawa N."/>
        </authorList>
    </citation>
    <scope>NUCLEOTIDE SEQUENCE [LARGE SCALE GENOMIC DNA]</scope>
    <source>
        <strain evidence="7 8">NBRC 108608</strain>
    </source>
</reference>
<gene>
    <name evidence="7" type="ORF">BGE01nite_15990</name>
</gene>
<dbReference type="InterPro" id="IPR001460">
    <property type="entry name" value="PCN-bd_Tpept"/>
</dbReference>
<dbReference type="RefSeq" id="WP_146849912.1">
    <property type="nucleotide sequence ID" value="NZ_BKAG01000009.1"/>
</dbReference>
<dbReference type="OrthoDB" id="9770103at2"/>
<proteinExistence type="predicted"/>
<name>A0A512M6F6_9BACT</name>
<dbReference type="AlphaFoldDB" id="A0A512M6F6"/>
<dbReference type="InterPro" id="IPR012338">
    <property type="entry name" value="Beta-lactam/transpept-like"/>
</dbReference>
<comment type="subcellular location">
    <subcellularLocation>
        <location evidence="1">Membrane</location>
    </subcellularLocation>
</comment>
<dbReference type="GO" id="GO:0005886">
    <property type="term" value="C:plasma membrane"/>
    <property type="evidence" value="ECO:0007669"/>
    <property type="project" value="TreeGrafter"/>
</dbReference>
<dbReference type="PANTHER" id="PTHR30627">
    <property type="entry name" value="PEPTIDOGLYCAN D,D-TRANSPEPTIDASE"/>
    <property type="match status" value="1"/>
</dbReference>
<keyword evidence="2" id="KW-0645">Protease</keyword>
<evidence type="ECO:0000256" key="3">
    <source>
        <dbReference type="ARBA" id="ARBA00023136"/>
    </source>
</evidence>
<dbReference type="InterPro" id="IPR036138">
    <property type="entry name" value="PBP_dimer_sf"/>
</dbReference>
<accession>A0A512M6F6</accession>
<keyword evidence="4" id="KW-0812">Transmembrane</keyword>
<evidence type="ECO:0000259" key="5">
    <source>
        <dbReference type="Pfam" id="PF00905"/>
    </source>
</evidence>
<evidence type="ECO:0000259" key="6">
    <source>
        <dbReference type="Pfam" id="PF03717"/>
    </source>
</evidence>
<comment type="caution">
    <text evidence="7">The sequence shown here is derived from an EMBL/GenBank/DDBJ whole genome shotgun (WGS) entry which is preliminary data.</text>
</comment>
<dbReference type="SUPFAM" id="SSF56601">
    <property type="entry name" value="beta-lactamase/transpeptidase-like"/>
    <property type="match status" value="1"/>
</dbReference>
<keyword evidence="3 4" id="KW-0472">Membrane</keyword>
<protein>
    <submittedName>
        <fullName evidence="7">Stage V sporulation protein D</fullName>
    </submittedName>
</protein>
<evidence type="ECO:0000256" key="1">
    <source>
        <dbReference type="ARBA" id="ARBA00004370"/>
    </source>
</evidence>
<feature type="transmembrane region" description="Helical" evidence="4">
    <location>
        <begin position="21"/>
        <end position="41"/>
    </location>
</feature>
<dbReference type="InterPro" id="IPR050515">
    <property type="entry name" value="Beta-lactam/transpept"/>
</dbReference>
<evidence type="ECO:0000313" key="8">
    <source>
        <dbReference type="Proteomes" id="UP000321577"/>
    </source>
</evidence>
<dbReference type="GO" id="GO:0071555">
    <property type="term" value="P:cell wall organization"/>
    <property type="evidence" value="ECO:0007669"/>
    <property type="project" value="TreeGrafter"/>
</dbReference>
<keyword evidence="8" id="KW-1185">Reference proteome</keyword>
<dbReference type="Pfam" id="PF00905">
    <property type="entry name" value="Transpeptidase"/>
    <property type="match status" value="1"/>
</dbReference>
<keyword evidence="2" id="KW-0378">Hydrolase</keyword>
<dbReference type="Gene3D" id="3.40.710.10">
    <property type="entry name" value="DD-peptidase/beta-lactamase superfamily"/>
    <property type="match status" value="1"/>
</dbReference>
<dbReference type="SUPFAM" id="SSF56519">
    <property type="entry name" value="Penicillin binding protein dimerisation domain"/>
    <property type="match status" value="1"/>
</dbReference>
<keyword evidence="4" id="KW-1133">Transmembrane helix</keyword>
<dbReference type="GO" id="GO:0008658">
    <property type="term" value="F:penicillin binding"/>
    <property type="evidence" value="ECO:0007669"/>
    <property type="project" value="InterPro"/>
</dbReference>
<dbReference type="Proteomes" id="UP000321577">
    <property type="component" value="Unassembled WGS sequence"/>
</dbReference>
<dbReference type="PANTHER" id="PTHR30627:SF1">
    <property type="entry name" value="PEPTIDOGLYCAN D,D-TRANSPEPTIDASE FTSI"/>
    <property type="match status" value="1"/>
</dbReference>
<dbReference type="GO" id="GO:0004180">
    <property type="term" value="F:carboxypeptidase activity"/>
    <property type="evidence" value="ECO:0007669"/>
    <property type="project" value="UniProtKB-KW"/>
</dbReference>
<evidence type="ECO:0000256" key="2">
    <source>
        <dbReference type="ARBA" id="ARBA00022645"/>
    </source>
</evidence>
<dbReference type="Pfam" id="PF03717">
    <property type="entry name" value="PBP_dimer"/>
    <property type="match status" value="1"/>
</dbReference>
<keyword evidence="2" id="KW-0121">Carboxypeptidase</keyword>
<dbReference type="EMBL" id="BKAG01000009">
    <property type="protein sequence ID" value="GEP42308.1"/>
    <property type="molecule type" value="Genomic_DNA"/>
</dbReference>
<organism evidence="7 8">
    <name type="scientific">Brevifollis gellanilyticus</name>
    <dbReference type="NCBI Taxonomy" id="748831"/>
    <lineage>
        <taxon>Bacteria</taxon>
        <taxon>Pseudomonadati</taxon>
        <taxon>Verrucomicrobiota</taxon>
        <taxon>Verrucomicrobiia</taxon>
        <taxon>Verrucomicrobiales</taxon>
        <taxon>Verrucomicrobiaceae</taxon>
    </lineage>
</organism>
<evidence type="ECO:0000313" key="7">
    <source>
        <dbReference type="EMBL" id="GEP42308.1"/>
    </source>
</evidence>
<dbReference type="Gene3D" id="3.30.450.330">
    <property type="match status" value="1"/>
</dbReference>
<sequence length="634" mass="69978">MMPAPAPTQRQIRRDRPLVQRMLVVTCGLTLGFSAVVWRLYDLHLKRGPALAELASGKFREIRPLPAQRGSIKDHGGRYLAYDEEIFHLSTNRVHLHEPPTVKMALAKVRKVGVRDLTRSMSDAQIIAAYHEHIATIIAPKLGVTKEAVLAKLSSTEQVEMLAEKMSEDQAKEWKKLFADNYIKGVYVNSTVCRRYPTENRLALIVGGVEDGKGGVRGVEKTREDILHGIPGSVEVEHDKAGRELPLYRGDVQEPVHGRDVHLTIDMPLQDAVDRIVEQANLAWKPNKIMAVVTEVATGSVLAMSFRPDHDRNTPASTNWKNLAIYEPYEPGSTFKIVTFTGALDSGRITTNSTFDCELGDYTDPVFKVPLHDLKRQGVVPVPDVFKHSSNIGTFKIFKKLGQEKFLSYVKSFGFGRLTGIDLNGESRGYVNETSWSNATYSRFPIGYEMSCTPIQMAMAYGAIANGGILMKPRLVDRIVSDGGRKVDVMPPEVVGQVCKGKTAETMRELLQLVVDEGTGSRAKFEGLEVAGKTGTSRRYDPEFNPIYDKKGELIRKGGYPEGQWITSFAGFAPAKDPKIVCVVVLDYPKCEDKSAIGGGKVAAPIFGEIASEVLKQLSIRPNRPLALEGGAQE</sequence>
<dbReference type="Gene3D" id="3.90.1310.10">
    <property type="entry name" value="Penicillin-binding protein 2a (Domain 2)"/>
    <property type="match status" value="1"/>
</dbReference>
<dbReference type="InterPro" id="IPR005311">
    <property type="entry name" value="PBP_dimer"/>
</dbReference>
<feature type="domain" description="Penicillin-binding protein transpeptidase" evidence="5">
    <location>
        <begin position="290"/>
        <end position="610"/>
    </location>
</feature>